<dbReference type="Gene3D" id="1.10.10.60">
    <property type="entry name" value="Homeodomain-like"/>
    <property type="match status" value="1"/>
</dbReference>
<proteinExistence type="predicted"/>
<evidence type="ECO:0000256" key="3">
    <source>
        <dbReference type="ARBA" id="ARBA00023163"/>
    </source>
</evidence>
<keyword evidence="1" id="KW-0805">Transcription regulation</keyword>
<evidence type="ECO:0000256" key="1">
    <source>
        <dbReference type="ARBA" id="ARBA00023015"/>
    </source>
</evidence>
<name>A0ABY0U9N3_9FLAO</name>
<accession>A0ABY0U9N3</accession>
<dbReference type="InterPro" id="IPR020449">
    <property type="entry name" value="Tscrpt_reg_AraC-type_HTH"/>
</dbReference>
<dbReference type="Pfam" id="PF12833">
    <property type="entry name" value="HTH_18"/>
    <property type="match status" value="1"/>
</dbReference>
<feature type="domain" description="HTH araC/xylS-type" evidence="4">
    <location>
        <begin position="154"/>
        <end position="252"/>
    </location>
</feature>
<dbReference type="PROSITE" id="PS01124">
    <property type="entry name" value="HTH_ARAC_FAMILY_2"/>
    <property type="match status" value="1"/>
</dbReference>
<evidence type="ECO:0000313" key="5">
    <source>
        <dbReference type="EMBL" id="SDS30245.1"/>
    </source>
</evidence>
<gene>
    <name evidence="5" type="ORF">SAMN05192545_1148</name>
</gene>
<dbReference type="SMART" id="SM00342">
    <property type="entry name" value="HTH_ARAC"/>
    <property type="match status" value="1"/>
</dbReference>
<dbReference type="SUPFAM" id="SSF46689">
    <property type="entry name" value="Homeodomain-like"/>
    <property type="match status" value="1"/>
</dbReference>
<dbReference type="GO" id="GO:0003677">
    <property type="term" value="F:DNA binding"/>
    <property type="evidence" value="ECO:0007669"/>
    <property type="project" value="UniProtKB-KW"/>
</dbReference>
<dbReference type="EMBL" id="LT629754">
    <property type="protein sequence ID" value="SDS30245.1"/>
    <property type="molecule type" value="Genomic_DNA"/>
</dbReference>
<protein>
    <submittedName>
        <fullName evidence="5">AraC-type DNA-binding protein</fullName>
    </submittedName>
</protein>
<evidence type="ECO:0000256" key="2">
    <source>
        <dbReference type="ARBA" id="ARBA00023125"/>
    </source>
</evidence>
<sequence length="255" mass="29875">MNLNTWKTKIKIDLNFETKTVLLSGNSMGIYFEFYSVNNIIVHFKPLNELFKNSVYTSNSGVLLNFERDLIDEDDVEYALDVMSLFNKYPQLNIRSEKEVAQVKKLIEMLKDEYFGENVSYIMLKTLLKVLLLHLIRFQNNELLPQDIHQKRVFQFLELMEINFLNETNAEYYANQLGISTKRLNQVLQEKLNLTAKQVIQQRQITEAKRKLIRSEITTKELAFDLGFESISSFSRFFKKNVGVSPTAFKAQQKS</sequence>
<keyword evidence="3" id="KW-0804">Transcription</keyword>
<dbReference type="Proteomes" id="UP000199574">
    <property type="component" value="Chromosome I"/>
</dbReference>
<keyword evidence="2 5" id="KW-0238">DNA-binding</keyword>
<dbReference type="InterPro" id="IPR009057">
    <property type="entry name" value="Homeodomain-like_sf"/>
</dbReference>
<evidence type="ECO:0000313" key="6">
    <source>
        <dbReference type="Proteomes" id="UP000199574"/>
    </source>
</evidence>
<organism evidence="5 6">
    <name type="scientific">Maribacter dokdonensis</name>
    <dbReference type="NCBI Taxonomy" id="320912"/>
    <lineage>
        <taxon>Bacteria</taxon>
        <taxon>Pseudomonadati</taxon>
        <taxon>Bacteroidota</taxon>
        <taxon>Flavobacteriia</taxon>
        <taxon>Flavobacteriales</taxon>
        <taxon>Flavobacteriaceae</taxon>
        <taxon>Maribacter</taxon>
    </lineage>
</organism>
<dbReference type="PANTHER" id="PTHR43280:SF32">
    <property type="entry name" value="TRANSCRIPTIONAL REGULATORY PROTEIN"/>
    <property type="match status" value="1"/>
</dbReference>
<dbReference type="PRINTS" id="PR00032">
    <property type="entry name" value="HTHARAC"/>
</dbReference>
<evidence type="ECO:0000259" key="4">
    <source>
        <dbReference type="PROSITE" id="PS01124"/>
    </source>
</evidence>
<dbReference type="RefSeq" id="WP_091603710.1">
    <property type="nucleotide sequence ID" value="NZ_LT629754.1"/>
</dbReference>
<reference evidence="5 6" key="1">
    <citation type="submission" date="2016-10" db="EMBL/GenBank/DDBJ databases">
        <authorList>
            <person name="Varghese N."/>
            <person name="Submissions S."/>
        </authorList>
    </citation>
    <scope>NUCLEOTIDE SEQUENCE [LARGE SCALE GENOMIC DNA]</scope>
    <source>
        <strain evidence="5 6">MAR_2009_60</strain>
    </source>
</reference>
<dbReference type="InterPro" id="IPR018060">
    <property type="entry name" value="HTH_AraC"/>
</dbReference>
<dbReference type="GeneID" id="90590943"/>
<dbReference type="PANTHER" id="PTHR43280">
    <property type="entry name" value="ARAC-FAMILY TRANSCRIPTIONAL REGULATOR"/>
    <property type="match status" value="1"/>
</dbReference>
<keyword evidence="6" id="KW-1185">Reference proteome</keyword>